<gene>
    <name evidence="4" type="ORF">HCJ95_03540</name>
</gene>
<evidence type="ECO:0000256" key="2">
    <source>
        <dbReference type="SAM" id="SignalP"/>
    </source>
</evidence>
<reference evidence="4 5" key="1">
    <citation type="submission" date="2020-03" db="EMBL/GenBank/DDBJ databases">
        <title>WGS of actinomycetes isolated from Thailand.</title>
        <authorList>
            <person name="Thawai C."/>
        </authorList>
    </citation>
    <scope>NUCLEOTIDE SEQUENCE [LARGE SCALE GENOMIC DNA]</scope>
    <source>
        <strain evidence="4 5">NBRC 13905</strain>
    </source>
</reference>
<dbReference type="PANTHER" id="PTHR10587:SF137">
    <property type="entry name" value="4-DEOXY-4-FORMAMIDO-L-ARABINOSE-PHOSPHOUNDECAPRENOL DEFORMYLASE ARND-RELATED"/>
    <property type="match status" value="1"/>
</dbReference>
<keyword evidence="5" id="KW-1185">Reference proteome</keyword>
<dbReference type="PROSITE" id="PS51677">
    <property type="entry name" value="NODB"/>
    <property type="match status" value="1"/>
</dbReference>
<feature type="chain" id="PRO_5045106702" evidence="2">
    <location>
        <begin position="23"/>
        <end position="273"/>
    </location>
</feature>
<evidence type="ECO:0000313" key="4">
    <source>
        <dbReference type="EMBL" id="NJP13386.1"/>
    </source>
</evidence>
<dbReference type="Gene3D" id="3.20.20.370">
    <property type="entry name" value="Glycoside hydrolase/deacetylase"/>
    <property type="match status" value="1"/>
</dbReference>
<dbReference type="InterPro" id="IPR011330">
    <property type="entry name" value="Glyco_hydro/deAcase_b/a-brl"/>
</dbReference>
<comment type="caution">
    <text evidence="4">The sequence shown here is derived from an EMBL/GenBank/DDBJ whole genome shotgun (WGS) entry which is preliminary data.</text>
</comment>
<protein>
    <submittedName>
        <fullName evidence="4">Polysaccharide deacetylase family protein</fullName>
    </submittedName>
</protein>
<feature type="compositionally biased region" description="Basic residues" evidence="1">
    <location>
        <begin position="255"/>
        <end position="273"/>
    </location>
</feature>
<evidence type="ECO:0000313" key="5">
    <source>
        <dbReference type="Proteomes" id="UP000635996"/>
    </source>
</evidence>
<dbReference type="CDD" id="cd10959">
    <property type="entry name" value="CE4_NodB_like_3"/>
    <property type="match status" value="1"/>
</dbReference>
<feature type="domain" description="NodB homology" evidence="3">
    <location>
        <begin position="44"/>
        <end position="230"/>
    </location>
</feature>
<dbReference type="Proteomes" id="UP000635996">
    <property type="component" value="Unassembled WGS sequence"/>
</dbReference>
<dbReference type="PANTHER" id="PTHR10587">
    <property type="entry name" value="GLYCOSYL TRANSFERASE-RELATED"/>
    <property type="match status" value="1"/>
</dbReference>
<evidence type="ECO:0000259" key="3">
    <source>
        <dbReference type="PROSITE" id="PS51677"/>
    </source>
</evidence>
<accession>A0ABX0YPZ9</accession>
<dbReference type="EMBL" id="JAATEL010000003">
    <property type="protein sequence ID" value="NJP13386.1"/>
    <property type="molecule type" value="Genomic_DNA"/>
</dbReference>
<keyword evidence="2" id="KW-0732">Signal</keyword>
<dbReference type="InterPro" id="IPR050248">
    <property type="entry name" value="Polysacc_deacetylase_ArnD"/>
</dbReference>
<sequence>MPPVAAALAPAAAVAAAHIAPAATWLPRLRALCFPRLAGLGRPDHVALTFDDGPDPRSTPYFLDALDRLGVRATFFVLGEHAARFPELTGDIARRGHELAVHGWTHSRPWLPAPARDLAEIARAARAVRDITGRRPLWYRPPYGILTGGRWAAGRRLGLRPVLWTAWGRDWTADATPATVRATVSVDLRGGGTILLHDSDRASAPGCWRAALGALPALVVGCRDAGWEVGTLADHAVGGHDTGHPEGARADCARHTARRTAPRAPRRPAAGRH</sequence>
<dbReference type="Pfam" id="PF01522">
    <property type="entry name" value="Polysacc_deac_1"/>
    <property type="match status" value="1"/>
</dbReference>
<proteinExistence type="predicted"/>
<dbReference type="SUPFAM" id="SSF88713">
    <property type="entry name" value="Glycoside hydrolase/deacetylase"/>
    <property type="match status" value="1"/>
</dbReference>
<feature type="signal peptide" evidence="2">
    <location>
        <begin position="1"/>
        <end position="22"/>
    </location>
</feature>
<feature type="compositionally biased region" description="Basic and acidic residues" evidence="1">
    <location>
        <begin position="238"/>
        <end position="254"/>
    </location>
</feature>
<feature type="region of interest" description="Disordered" evidence="1">
    <location>
        <begin position="238"/>
        <end position="273"/>
    </location>
</feature>
<dbReference type="InterPro" id="IPR002509">
    <property type="entry name" value="NODB_dom"/>
</dbReference>
<organism evidence="4 5">
    <name type="scientific">Streptomyces thermoviolaceus subsp. thermoviolaceus</name>
    <dbReference type="NCBI Taxonomy" id="66860"/>
    <lineage>
        <taxon>Bacteria</taxon>
        <taxon>Bacillati</taxon>
        <taxon>Actinomycetota</taxon>
        <taxon>Actinomycetes</taxon>
        <taxon>Kitasatosporales</taxon>
        <taxon>Streptomycetaceae</taxon>
        <taxon>Streptomyces</taxon>
    </lineage>
</organism>
<dbReference type="RefSeq" id="WP_168131020.1">
    <property type="nucleotide sequence ID" value="NZ_BMVZ01000001.1"/>
</dbReference>
<evidence type="ECO:0000256" key="1">
    <source>
        <dbReference type="SAM" id="MobiDB-lite"/>
    </source>
</evidence>
<name>A0ABX0YPZ9_STRTL</name>